<evidence type="ECO:0000313" key="4">
    <source>
        <dbReference type="Proteomes" id="UP001595979"/>
    </source>
</evidence>
<dbReference type="CDD" id="cd23669">
    <property type="entry name" value="GH55_SacteLam55A-like"/>
    <property type="match status" value="1"/>
</dbReference>
<gene>
    <name evidence="3" type="ORF">ACFPQ6_10975</name>
</gene>
<dbReference type="PROSITE" id="PS50022">
    <property type="entry name" value="FA58C_3"/>
    <property type="match status" value="1"/>
</dbReference>
<keyword evidence="1" id="KW-0732">Signal</keyword>
<dbReference type="InterPro" id="IPR000421">
    <property type="entry name" value="FA58C"/>
</dbReference>
<keyword evidence="4" id="KW-1185">Reference proteome</keyword>
<dbReference type="Proteomes" id="UP001595979">
    <property type="component" value="Unassembled WGS sequence"/>
</dbReference>
<feature type="chain" id="PRO_5045967750" evidence="1">
    <location>
        <begin position="27"/>
        <end position="736"/>
    </location>
</feature>
<evidence type="ECO:0000256" key="1">
    <source>
        <dbReference type="SAM" id="SignalP"/>
    </source>
</evidence>
<sequence>MTLRTSVLLLSALALGACGQSPSPQAGSGPAGLFQAQATCGATNLAQGKAATASSTENGGTPASAAVDGDAGTRWSSAFADPQWLRVDLGSAQSLCQVTIQWEAAYARTFRIEVSNDGASWTAASPDTAGTGGTQTVAVSGSGRYVRLYSTARATGYGVSMYEFKVNGPGGTATLPTSDTPDFGPNVTIFDPSVPASTIQSKIDAAFNAQVRSPAAQFGDQRYTFLFKPGSYGRVWANIGFYTTVAGLGRNPDDVTISGAINVDSGWNSGDESNATQNFWRSAENLAVIPEGGTNRWAVSQAAPMRRVHIKGNLTLGPSNQDGGQGYSSGGYLSDSRVDGAVTSGSQQQWYTRDSTLGGWSGSVWNMVFSGVQGAPAQNFPNPSHTVLGTTPASREKPYLYFENGKYSVFVPSLRTNAAGVTWPNTPGISIPMSQFYVARPSDSAATLNQALAQGLNLFFTPGVYHLNQTVNVTRANTVVLGLGYPTLVPDGGVNAMTVADVDGVKVAGLLFDAGTTNSPALLTVGQSGVHTSHATNPISVQDVFFRVGGAVAGKSTTSLTVHSDHTIVDHIWAWRADHGINPTGWTVNTADTGLIVNGNNVLATGLFVEHYQKYEVLWNGQGGKTIFFQNEKPYDVPDQATWRSGAKGYAAYKVADSVTTHEGWGLGSYSYFNVNPSVRVDRAFEVPDTSGVKMHDLVIVSLNNQGGFDHIINGAGAAVPQPNTNTAPSYLVNYP</sequence>
<proteinExistence type="predicted"/>
<dbReference type="PROSITE" id="PS51257">
    <property type="entry name" value="PROKAR_LIPOPROTEIN"/>
    <property type="match status" value="1"/>
</dbReference>
<accession>A0ABW1DM78</accession>
<evidence type="ECO:0000259" key="2">
    <source>
        <dbReference type="PROSITE" id="PS50022"/>
    </source>
</evidence>
<dbReference type="Gene3D" id="2.60.120.260">
    <property type="entry name" value="Galactose-binding domain-like"/>
    <property type="match status" value="1"/>
</dbReference>
<evidence type="ECO:0000313" key="3">
    <source>
        <dbReference type="EMBL" id="MFC5848833.1"/>
    </source>
</evidence>
<comment type="caution">
    <text evidence="3">The sequence shown here is derived from an EMBL/GenBank/DDBJ whole genome shotgun (WGS) entry which is preliminary data.</text>
</comment>
<feature type="signal peptide" evidence="1">
    <location>
        <begin position="1"/>
        <end position="26"/>
    </location>
</feature>
<dbReference type="InterPro" id="IPR008979">
    <property type="entry name" value="Galactose-bd-like_sf"/>
</dbReference>
<organism evidence="3 4">
    <name type="scientific">Deinococcus petrolearius</name>
    <dbReference type="NCBI Taxonomy" id="1751295"/>
    <lineage>
        <taxon>Bacteria</taxon>
        <taxon>Thermotogati</taxon>
        <taxon>Deinococcota</taxon>
        <taxon>Deinococci</taxon>
        <taxon>Deinococcales</taxon>
        <taxon>Deinococcaceae</taxon>
        <taxon>Deinococcus</taxon>
    </lineage>
</organism>
<dbReference type="Pfam" id="PF00754">
    <property type="entry name" value="F5_F8_type_C"/>
    <property type="match status" value="1"/>
</dbReference>
<feature type="domain" description="F5/8 type C" evidence="2">
    <location>
        <begin position="40"/>
        <end position="169"/>
    </location>
</feature>
<dbReference type="SUPFAM" id="SSF51126">
    <property type="entry name" value="Pectin lyase-like"/>
    <property type="match status" value="1"/>
</dbReference>
<protein>
    <submittedName>
        <fullName evidence="3">Discoidin domain-containing protein</fullName>
    </submittedName>
</protein>
<dbReference type="InterPro" id="IPR011050">
    <property type="entry name" value="Pectin_lyase_fold/virulence"/>
</dbReference>
<dbReference type="EMBL" id="JBHSOH010000011">
    <property type="protein sequence ID" value="MFC5848833.1"/>
    <property type="molecule type" value="Genomic_DNA"/>
</dbReference>
<dbReference type="RefSeq" id="WP_380049251.1">
    <property type="nucleotide sequence ID" value="NZ_JBHSOH010000011.1"/>
</dbReference>
<reference evidence="4" key="1">
    <citation type="journal article" date="2019" name="Int. J. Syst. Evol. Microbiol.">
        <title>The Global Catalogue of Microorganisms (GCM) 10K type strain sequencing project: providing services to taxonomists for standard genome sequencing and annotation.</title>
        <authorList>
            <consortium name="The Broad Institute Genomics Platform"/>
            <consortium name="The Broad Institute Genome Sequencing Center for Infectious Disease"/>
            <person name="Wu L."/>
            <person name="Ma J."/>
        </authorList>
    </citation>
    <scope>NUCLEOTIDE SEQUENCE [LARGE SCALE GENOMIC DNA]</scope>
    <source>
        <strain evidence="4">CGMCC 1.15053</strain>
    </source>
</reference>
<dbReference type="InterPro" id="IPR059186">
    <property type="entry name" value="SACTE_4363"/>
</dbReference>
<dbReference type="SUPFAM" id="SSF49785">
    <property type="entry name" value="Galactose-binding domain-like"/>
    <property type="match status" value="1"/>
</dbReference>
<name>A0ABW1DM78_9DEIO</name>